<gene>
    <name evidence="5" type="ORF">UA08_02764</name>
</gene>
<dbReference type="EMBL" id="LFMY01000003">
    <property type="protein sequence ID" value="OKL62177.1"/>
    <property type="molecule type" value="Genomic_DNA"/>
</dbReference>
<dbReference type="Proteomes" id="UP000214365">
    <property type="component" value="Unassembled WGS sequence"/>
</dbReference>
<feature type="compositionally biased region" description="Polar residues" evidence="4">
    <location>
        <begin position="107"/>
        <end position="119"/>
    </location>
</feature>
<dbReference type="AlphaFoldDB" id="A0A225B8A6"/>
<dbReference type="Gene3D" id="3.40.50.1470">
    <property type="entry name" value="Peptidyl-tRNA hydrolase"/>
    <property type="match status" value="1"/>
</dbReference>
<evidence type="ECO:0008006" key="7">
    <source>
        <dbReference type="Google" id="ProtNLM"/>
    </source>
</evidence>
<dbReference type="PANTHER" id="PTHR17224:SF1">
    <property type="entry name" value="PEPTIDYL-TRNA HYDROLASE"/>
    <property type="match status" value="1"/>
</dbReference>
<dbReference type="Pfam" id="PF01195">
    <property type="entry name" value="Pept_tRNA_hydro"/>
    <property type="match status" value="1"/>
</dbReference>
<dbReference type="OrthoDB" id="1711136at2759"/>
<dbReference type="GO" id="GO:0004045">
    <property type="term" value="F:peptidyl-tRNA hydrolase activity"/>
    <property type="evidence" value="ECO:0007669"/>
    <property type="project" value="InterPro"/>
</dbReference>
<keyword evidence="2" id="KW-0378">Hydrolase</keyword>
<dbReference type="InterPro" id="IPR001328">
    <property type="entry name" value="Pept_tRNA_hydro"/>
</dbReference>
<comment type="caution">
    <text evidence="5">The sequence shown here is derived from an EMBL/GenBank/DDBJ whole genome shotgun (WGS) entry which is preliminary data.</text>
</comment>
<name>A0A225B8A6_TALAT</name>
<evidence type="ECO:0000313" key="6">
    <source>
        <dbReference type="Proteomes" id="UP000214365"/>
    </source>
</evidence>
<evidence type="ECO:0000256" key="4">
    <source>
        <dbReference type="SAM" id="MobiDB-lite"/>
    </source>
</evidence>
<evidence type="ECO:0000256" key="2">
    <source>
        <dbReference type="ARBA" id="ARBA00022801"/>
    </source>
</evidence>
<proteinExistence type="predicted"/>
<keyword evidence="1" id="KW-0820">tRNA-binding</keyword>
<feature type="region of interest" description="Disordered" evidence="4">
    <location>
        <begin position="107"/>
        <end position="132"/>
    </location>
</feature>
<evidence type="ECO:0000256" key="3">
    <source>
        <dbReference type="ARBA" id="ARBA00022884"/>
    </source>
</evidence>
<dbReference type="RefSeq" id="XP_020122298.1">
    <property type="nucleotide sequence ID" value="XM_020264842.1"/>
</dbReference>
<keyword evidence="3" id="KW-0694">RNA-binding</keyword>
<sequence length="280" mass="30776">MSPQIYKAPTRFLFIASIGNPAPYTGTRHSAGHVLLDAIQPQLHERIGLTTARSSSSSSLSRSIFYSTWKSPSLMNVSGPPVLRQFKTWATEREKYFTNLVTNTLSSVPPTLSNTGTDGNNNNNNNNNNHNHNHNNHTNTIHVLKSSSTPITIDIRALKHRFRPTLVILHDELEARPGQIRVRRGGPQQASLRGHRGLISIMESLRGAGLLSSSSAAAKNLSILRIGIGIGRPASRERGSVSDYVLAKMGAEELQALSEAVPEVVDTLVQEMYRRDEDEV</sequence>
<reference evidence="5 6" key="1">
    <citation type="submission" date="2015-06" db="EMBL/GenBank/DDBJ databases">
        <title>Talaromyces atroroseus IBT 11181 draft genome.</title>
        <authorList>
            <person name="Rasmussen K.B."/>
            <person name="Rasmussen S."/>
            <person name="Petersen B."/>
            <person name="Sicheritz-Ponten T."/>
            <person name="Mortensen U.H."/>
            <person name="Thrane U."/>
        </authorList>
    </citation>
    <scope>NUCLEOTIDE SEQUENCE [LARGE SCALE GENOMIC DNA]</scope>
    <source>
        <strain evidence="5 6">IBT 11181</strain>
    </source>
</reference>
<dbReference type="GO" id="GO:0000049">
    <property type="term" value="F:tRNA binding"/>
    <property type="evidence" value="ECO:0007669"/>
    <property type="project" value="UniProtKB-KW"/>
</dbReference>
<organism evidence="5 6">
    <name type="scientific">Talaromyces atroroseus</name>
    <dbReference type="NCBI Taxonomy" id="1441469"/>
    <lineage>
        <taxon>Eukaryota</taxon>
        <taxon>Fungi</taxon>
        <taxon>Dikarya</taxon>
        <taxon>Ascomycota</taxon>
        <taxon>Pezizomycotina</taxon>
        <taxon>Eurotiomycetes</taxon>
        <taxon>Eurotiomycetidae</taxon>
        <taxon>Eurotiales</taxon>
        <taxon>Trichocomaceae</taxon>
        <taxon>Talaromyces</taxon>
        <taxon>Talaromyces sect. Trachyspermi</taxon>
    </lineage>
</organism>
<dbReference type="PANTHER" id="PTHR17224">
    <property type="entry name" value="PEPTIDYL-TRNA HYDROLASE"/>
    <property type="match status" value="1"/>
</dbReference>
<feature type="compositionally biased region" description="Low complexity" evidence="4">
    <location>
        <begin position="120"/>
        <end position="132"/>
    </location>
</feature>
<dbReference type="SUPFAM" id="SSF53178">
    <property type="entry name" value="Peptidyl-tRNA hydrolase-like"/>
    <property type="match status" value="2"/>
</dbReference>
<evidence type="ECO:0000313" key="5">
    <source>
        <dbReference type="EMBL" id="OKL62177.1"/>
    </source>
</evidence>
<dbReference type="STRING" id="1441469.A0A225B8A6"/>
<dbReference type="InterPro" id="IPR036416">
    <property type="entry name" value="Pept_tRNA_hydro_sf"/>
</dbReference>
<accession>A0A225B8A6</accession>
<evidence type="ECO:0000256" key="1">
    <source>
        <dbReference type="ARBA" id="ARBA00022555"/>
    </source>
</evidence>
<dbReference type="GeneID" id="31002519"/>
<protein>
    <recommendedName>
        <fullName evidence="7">Peptidyl-tRNA hydrolase</fullName>
    </recommendedName>
</protein>
<keyword evidence="6" id="KW-1185">Reference proteome</keyword>